<keyword evidence="3" id="KW-0804">Transcription</keyword>
<proteinExistence type="predicted"/>
<dbReference type="Gene3D" id="1.10.10.10">
    <property type="entry name" value="Winged helix-like DNA-binding domain superfamily/Winged helix DNA-binding domain"/>
    <property type="match status" value="1"/>
</dbReference>
<keyword evidence="1" id="KW-0805">Transcription regulation</keyword>
<sequence>MPSNSTASINQQLDLDKYVPALVNFLSNKLSAGASHCYRKYFDVGVIEWRVLAMLKVESDISANRICQVIGLDKAAVSRALKQLQTAGHVSFLKDKYDGRSSLVQLTAQGIELHDKILEVALAREKLLLEGVSPEDLEVLLKVLLKLNQNLKQVNMYEPND</sequence>
<accession>A0ABS0WGR5</accession>
<evidence type="ECO:0000313" key="5">
    <source>
        <dbReference type="EMBL" id="MBJ2137642.1"/>
    </source>
</evidence>
<dbReference type="InterPro" id="IPR052067">
    <property type="entry name" value="Metal_resp_HTH_trans_reg"/>
</dbReference>
<protein>
    <submittedName>
        <fullName evidence="5">Winged helix-turn-helix transcriptional regulator</fullName>
    </submittedName>
</protein>
<organism evidence="5 6">
    <name type="scientific">Paraglaciecola chathamensis</name>
    <dbReference type="NCBI Taxonomy" id="368405"/>
    <lineage>
        <taxon>Bacteria</taxon>
        <taxon>Pseudomonadati</taxon>
        <taxon>Pseudomonadota</taxon>
        <taxon>Gammaproteobacteria</taxon>
        <taxon>Alteromonadales</taxon>
        <taxon>Alteromonadaceae</taxon>
        <taxon>Paraglaciecola</taxon>
    </lineage>
</organism>
<dbReference type="PANTHER" id="PTHR35790">
    <property type="entry name" value="HTH-TYPE TRANSCRIPTIONAL REGULATOR PCHR"/>
    <property type="match status" value="1"/>
</dbReference>
<keyword evidence="2" id="KW-0238">DNA-binding</keyword>
<reference evidence="5 6" key="1">
    <citation type="submission" date="2020-12" db="EMBL/GenBank/DDBJ databases">
        <title>Draft genome sequences of nine environmental bacterial isolates colonizing plastic.</title>
        <authorList>
            <person name="Borre I."/>
            <person name="Sonnenschein E.C."/>
        </authorList>
    </citation>
    <scope>NUCLEOTIDE SEQUENCE [LARGE SCALE GENOMIC DNA]</scope>
    <source>
        <strain evidence="5 6">IB30</strain>
    </source>
</reference>
<dbReference type="InterPro" id="IPR036388">
    <property type="entry name" value="WH-like_DNA-bd_sf"/>
</dbReference>
<dbReference type="InterPro" id="IPR000835">
    <property type="entry name" value="HTH_MarR-typ"/>
</dbReference>
<comment type="caution">
    <text evidence="5">The sequence shown here is derived from an EMBL/GenBank/DDBJ whole genome shotgun (WGS) entry which is preliminary data.</text>
</comment>
<dbReference type="PRINTS" id="PR00598">
    <property type="entry name" value="HTHMARR"/>
</dbReference>
<dbReference type="RefSeq" id="WP_198825190.1">
    <property type="nucleotide sequence ID" value="NZ_JAEILT010000022.1"/>
</dbReference>
<dbReference type="SMART" id="SM00347">
    <property type="entry name" value="HTH_MARR"/>
    <property type="match status" value="1"/>
</dbReference>
<evidence type="ECO:0000256" key="2">
    <source>
        <dbReference type="ARBA" id="ARBA00023125"/>
    </source>
</evidence>
<feature type="domain" description="HTH marR-type" evidence="4">
    <location>
        <begin position="12"/>
        <end position="149"/>
    </location>
</feature>
<dbReference type="InterPro" id="IPR036390">
    <property type="entry name" value="WH_DNA-bd_sf"/>
</dbReference>
<evidence type="ECO:0000259" key="4">
    <source>
        <dbReference type="PROSITE" id="PS50995"/>
    </source>
</evidence>
<evidence type="ECO:0000256" key="3">
    <source>
        <dbReference type="ARBA" id="ARBA00023163"/>
    </source>
</evidence>
<dbReference type="SUPFAM" id="SSF46785">
    <property type="entry name" value="Winged helix' DNA-binding domain"/>
    <property type="match status" value="1"/>
</dbReference>
<dbReference type="Pfam" id="PF12802">
    <property type="entry name" value="MarR_2"/>
    <property type="match status" value="1"/>
</dbReference>
<evidence type="ECO:0000313" key="6">
    <source>
        <dbReference type="Proteomes" id="UP000649232"/>
    </source>
</evidence>
<dbReference type="Proteomes" id="UP000649232">
    <property type="component" value="Unassembled WGS sequence"/>
</dbReference>
<evidence type="ECO:0000256" key="1">
    <source>
        <dbReference type="ARBA" id="ARBA00023015"/>
    </source>
</evidence>
<dbReference type="EMBL" id="JAEILT010000022">
    <property type="protein sequence ID" value="MBJ2137642.1"/>
    <property type="molecule type" value="Genomic_DNA"/>
</dbReference>
<dbReference type="PROSITE" id="PS50995">
    <property type="entry name" value="HTH_MARR_2"/>
    <property type="match status" value="1"/>
</dbReference>
<dbReference type="PANTHER" id="PTHR35790:SF4">
    <property type="entry name" value="HTH-TYPE TRANSCRIPTIONAL REGULATOR PCHR"/>
    <property type="match status" value="1"/>
</dbReference>
<name>A0ABS0WGR5_9ALTE</name>
<gene>
    <name evidence="5" type="ORF">JEU11_14365</name>
</gene>